<dbReference type="EMBL" id="FOWD01000046">
    <property type="protein sequence ID" value="SFO60598.1"/>
    <property type="molecule type" value="Genomic_DNA"/>
</dbReference>
<accession>A0A1I5IJ06</accession>
<dbReference type="Proteomes" id="UP000198806">
    <property type="component" value="Unassembled WGS sequence"/>
</dbReference>
<dbReference type="Pfam" id="PF20597">
    <property type="entry name" value="pAdhesive_15"/>
    <property type="match status" value="1"/>
</dbReference>
<keyword evidence="4" id="KW-1185">Reference proteome</keyword>
<evidence type="ECO:0000313" key="3">
    <source>
        <dbReference type="EMBL" id="SFO60598.1"/>
    </source>
</evidence>
<dbReference type="PRINTS" id="PR01217">
    <property type="entry name" value="PRICHEXTENSN"/>
</dbReference>
<evidence type="ECO:0000259" key="2">
    <source>
        <dbReference type="Pfam" id="PF20597"/>
    </source>
</evidence>
<protein>
    <submittedName>
        <fullName evidence="3">Choice-of-anchor A domain-containing protein</fullName>
    </submittedName>
</protein>
<proteinExistence type="predicted"/>
<evidence type="ECO:0000313" key="4">
    <source>
        <dbReference type="Proteomes" id="UP000198806"/>
    </source>
</evidence>
<feature type="compositionally biased region" description="Pro residues" evidence="1">
    <location>
        <begin position="343"/>
        <end position="379"/>
    </location>
</feature>
<feature type="domain" description="Choice-of-anchor A" evidence="2">
    <location>
        <begin position="29"/>
        <end position="324"/>
    </location>
</feature>
<feature type="region of interest" description="Disordered" evidence="1">
    <location>
        <begin position="341"/>
        <end position="379"/>
    </location>
</feature>
<evidence type="ECO:0000256" key="1">
    <source>
        <dbReference type="SAM" id="MobiDB-lite"/>
    </source>
</evidence>
<dbReference type="NCBIfam" id="TIGR04215">
    <property type="entry name" value="choice_anch_A"/>
    <property type="match status" value="1"/>
</dbReference>
<dbReference type="InterPro" id="IPR026588">
    <property type="entry name" value="Choice_anch_A"/>
</dbReference>
<dbReference type="AlphaFoldDB" id="A0A1I5IJ06"/>
<dbReference type="STRING" id="1527.SAMN04489757_14620"/>
<dbReference type="RefSeq" id="WP_091688567.1">
    <property type="nucleotide sequence ID" value="NZ_BAABFM010000010.1"/>
</dbReference>
<name>A0A1I5IJ06_9FIRM</name>
<organism evidence="3 4">
    <name type="scientific">Anaerocolumna aminovalerica</name>
    <dbReference type="NCBI Taxonomy" id="1527"/>
    <lineage>
        <taxon>Bacteria</taxon>
        <taxon>Bacillati</taxon>
        <taxon>Bacillota</taxon>
        <taxon>Clostridia</taxon>
        <taxon>Lachnospirales</taxon>
        <taxon>Lachnospiraceae</taxon>
        <taxon>Anaerocolumna</taxon>
    </lineage>
</organism>
<gene>
    <name evidence="3" type="ORF">SAMN04489757_14620</name>
</gene>
<reference evidence="3 4" key="1">
    <citation type="submission" date="2016-10" db="EMBL/GenBank/DDBJ databases">
        <authorList>
            <person name="de Groot N.N."/>
        </authorList>
    </citation>
    <scope>NUCLEOTIDE SEQUENCE [LARGE SCALE GENOMIC DNA]</scope>
    <source>
        <strain evidence="3 4">DSM 1283</strain>
    </source>
</reference>
<sequence length="621" mass="67452">MDNVNRINNQTNVGLPYDNIRWFDIEGQPFGAASQYNAFILQDANNIVDVTGNMAVGRNFSSPRGLTVGFGREGRPTEYTANGVRFLVGGNTAIRGPLVVRGHVMGGGSFNVAKGSTYLIGKDGTPNQLEELRFLYEAPGGSPYWAPTDKGNHYLISSYDVPRYIPARRVGANLQAFFQAARESLMNMKNCIMNLPENGTVVDNIHEWILRGTNPQQNVFLIDARPNGVLNKGIRAEVPEGSTVIVKIRTGNHAHLQYGLIGEERRADRTLYVFEDATDIHMEVPAAIWGSILAPQAMFHAHPTGGQVSGNVAFNSFAVSAGSGFEFHALPFRGRVVCRGLAPTPPPRPTPPPAPQPTPPPPPRPTPPPAPQPTPPPAPQPTPPPCPECPAPRPCPEPPPCPAPRPCPEPPPCPECPAPRPCPEPPPCPECPAPRPCPAPPPCPACPPPRPCPEPLPCPECPAPRPCPPCPECPKPRPCPPCPECPEATREIELIPFPIQMPCPEPPPCPPCPPPRPCPPCPPCPPCEECLIEAGIIYGCIWGCNCCKCHEWEIKLYELFDNTKTLLYCDTIANCGCFEFEVPYDGCYILEICPASHYKNAEKCKPIVTLKNVGVRNFMLE</sequence>